<dbReference type="Gene3D" id="1.10.510.10">
    <property type="entry name" value="Transferase(Phosphotransferase) domain 1"/>
    <property type="match status" value="1"/>
</dbReference>
<dbReference type="Proteomes" id="UP000777438">
    <property type="component" value="Unassembled WGS sequence"/>
</dbReference>
<dbReference type="OrthoDB" id="9992527at2759"/>
<evidence type="ECO:0000256" key="1">
    <source>
        <dbReference type="SAM" id="MobiDB-lite"/>
    </source>
</evidence>
<dbReference type="Pfam" id="PF00069">
    <property type="entry name" value="Pkinase"/>
    <property type="match status" value="1"/>
</dbReference>
<feature type="compositionally biased region" description="Basic and acidic residues" evidence="1">
    <location>
        <begin position="521"/>
        <end position="531"/>
    </location>
</feature>
<evidence type="ECO:0000313" key="3">
    <source>
        <dbReference type="EMBL" id="KAH6893037.1"/>
    </source>
</evidence>
<dbReference type="PANTHER" id="PTHR24359">
    <property type="entry name" value="SERINE/THREONINE-PROTEIN KINASE SBK1"/>
    <property type="match status" value="1"/>
</dbReference>
<feature type="region of interest" description="Disordered" evidence="1">
    <location>
        <begin position="521"/>
        <end position="603"/>
    </location>
</feature>
<dbReference type="SMART" id="SM00220">
    <property type="entry name" value="S_TKc"/>
    <property type="match status" value="1"/>
</dbReference>
<reference evidence="3 4" key="1">
    <citation type="journal article" date="2021" name="Nat. Commun.">
        <title>Genetic determinants of endophytism in the Arabidopsis root mycobiome.</title>
        <authorList>
            <person name="Mesny F."/>
            <person name="Miyauchi S."/>
            <person name="Thiergart T."/>
            <person name="Pickel B."/>
            <person name="Atanasova L."/>
            <person name="Karlsson M."/>
            <person name="Huettel B."/>
            <person name="Barry K.W."/>
            <person name="Haridas S."/>
            <person name="Chen C."/>
            <person name="Bauer D."/>
            <person name="Andreopoulos W."/>
            <person name="Pangilinan J."/>
            <person name="LaButti K."/>
            <person name="Riley R."/>
            <person name="Lipzen A."/>
            <person name="Clum A."/>
            <person name="Drula E."/>
            <person name="Henrissat B."/>
            <person name="Kohler A."/>
            <person name="Grigoriev I.V."/>
            <person name="Martin F.M."/>
            <person name="Hacquard S."/>
        </authorList>
    </citation>
    <scope>NUCLEOTIDE SEQUENCE [LARGE SCALE GENOMIC DNA]</scope>
    <source>
        <strain evidence="3 4">MPI-CAGE-CH-0241</strain>
    </source>
</reference>
<feature type="compositionally biased region" description="Basic and acidic residues" evidence="1">
    <location>
        <begin position="588"/>
        <end position="603"/>
    </location>
</feature>
<feature type="region of interest" description="Disordered" evidence="1">
    <location>
        <begin position="361"/>
        <end position="391"/>
    </location>
</feature>
<dbReference type="GO" id="GO:0004674">
    <property type="term" value="F:protein serine/threonine kinase activity"/>
    <property type="evidence" value="ECO:0007669"/>
    <property type="project" value="TreeGrafter"/>
</dbReference>
<dbReference type="PROSITE" id="PS50011">
    <property type="entry name" value="PROTEIN_KINASE_DOM"/>
    <property type="match status" value="1"/>
</dbReference>
<comment type="caution">
    <text evidence="3">The sequence shown here is derived from an EMBL/GenBank/DDBJ whole genome shotgun (WGS) entry which is preliminary data.</text>
</comment>
<proteinExistence type="predicted"/>
<feature type="region of interest" description="Disordered" evidence="1">
    <location>
        <begin position="1"/>
        <end position="30"/>
    </location>
</feature>
<evidence type="ECO:0000259" key="2">
    <source>
        <dbReference type="PROSITE" id="PS50011"/>
    </source>
</evidence>
<protein>
    <recommendedName>
        <fullName evidence="2">Protein kinase domain-containing protein</fullName>
    </recommendedName>
</protein>
<accession>A0A9P8W8A8</accession>
<dbReference type="InterPro" id="IPR008271">
    <property type="entry name" value="Ser/Thr_kinase_AS"/>
</dbReference>
<dbReference type="InterPro" id="IPR011009">
    <property type="entry name" value="Kinase-like_dom_sf"/>
</dbReference>
<dbReference type="SUPFAM" id="SSF56112">
    <property type="entry name" value="Protein kinase-like (PK-like)"/>
    <property type="match status" value="1"/>
</dbReference>
<feature type="compositionally biased region" description="Polar residues" evidence="1">
    <location>
        <begin position="362"/>
        <end position="374"/>
    </location>
</feature>
<feature type="region of interest" description="Disordered" evidence="1">
    <location>
        <begin position="844"/>
        <end position="885"/>
    </location>
</feature>
<evidence type="ECO:0000313" key="4">
    <source>
        <dbReference type="Proteomes" id="UP000777438"/>
    </source>
</evidence>
<dbReference type="PROSITE" id="PS00108">
    <property type="entry name" value="PROTEIN_KINASE_ST"/>
    <property type="match status" value="1"/>
</dbReference>
<dbReference type="AlphaFoldDB" id="A0A9P8W8A8"/>
<gene>
    <name evidence="3" type="ORF">B0T10DRAFT_457151</name>
</gene>
<dbReference type="GO" id="GO:0005524">
    <property type="term" value="F:ATP binding"/>
    <property type="evidence" value="ECO:0007669"/>
    <property type="project" value="InterPro"/>
</dbReference>
<feature type="compositionally biased region" description="Basic and acidic residues" evidence="1">
    <location>
        <begin position="852"/>
        <end position="862"/>
    </location>
</feature>
<feature type="compositionally biased region" description="Basic residues" evidence="1">
    <location>
        <begin position="563"/>
        <end position="574"/>
    </location>
</feature>
<name>A0A9P8W8A8_9HYPO</name>
<dbReference type="InterPro" id="IPR000719">
    <property type="entry name" value="Prot_kinase_dom"/>
</dbReference>
<dbReference type="CDD" id="cd00180">
    <property type="entry name" value="PKc"/>
    <property type="match status" value="1"/>
</dbReference>
<organism evidence="3 4">
    <name type="scientific">Thelonectria olida</name>
    <dbReference type="NCBI Taxonomy" id="1576542"/>
    <lineage>
        <taxon>Eukaryota</taxon>
        <taxon>Fungi</taxon>
        <taxon>Dikarya</taxon>
        <taxon>Ascomycota</taxon>
        <taxon>Pezizomycotina</taxon>
        <taxon>Sordariomycetes</taxon>
        <taxon>Hypocreomycetidae</taxon>
        <taxon>Hypocreales</taxon>
        <taxon>Nectriaceae</taxon>
        <taxon>Thelonectria</taxon>
    </lineage>
</organism>
<sequence>MASSAAPHMAFTPTSPPLESQPRHSHCPSLSQGRALYHDRDFASFINDHGRSNALLGYNGLGEQVPFIRHSDLVQYWEDKEIEPRLRTYAQIAHPAEFVNCEITFSILIYIGMPEFIHDFQRRGWTDSKLPLTDGPQFDRTPPMLEMLSKFRENQWQFCALMFKESRPARLEKIDPRQILPIKTYDVLKEPLNSDSRTKVCKVTFHDGCTDLSPDNIVVFKEYQVRDDETHRGSCEREVRTFSSIGSDDNIVKYLGSFEQADRCVVILEYANGGSLLDFFQCQNKPGDFGQTQSFWRALTQLSKGISSLHHIRPAIYNRDHLGCAHRDIKPSNILVFDNSPGLYTKNYRLKLADFNVATDVQPMSSNGTSPQNNDGDRTYRSPEASRVPDYEETQWREIGLDGDIWSFGCVCSEAVVWLGNGMMGLDKYTAQRRTEHASQLRFQKSGYETCFHDGENVLKCVSMAHQTAFNSLPRFDKLTPQICNIIETAMLVRGHPKGHRLIATQLCSRFDDLLNQIPEIKVDPPKERESNPGPKPPQVETVLVQTEQPPSPKMANGLGSKRSSRRDKRRQRHASTPSMDLANPKRRPVEKGTSPRESRRLKYPHECVQDVIDHQMKGNKREGLKGFERFSEAIGKRHFILFIDESVTMGEHLEDVVNTIKAFVWLLEPCERKKIEVRFSSDPDQPSFHAGSLQQCLMKWLNKTKHVVDLTEQRLQQRRKEKKQHVCNMVNCLDTVLGKVVRQNYPTSLFVLTDGIWEHRTRSLGGNAERSIRTCMDMMKNQDMGPRDFCIQFVRFGDDRVGESRLTYLDDMAKDNKGGVDIVDHKDNRGSIWPILIGAVSDANDNDSGDDDGHDHGRHDEVDDGTDEEHGAGTFQRGGANCDS</sequence>
<dbReference type="PANTHER" id="PTHR24359:SF1">
    <property type="entry name" value="INHIBITOR OF NUCLEAR FACTOR KAPPA-B KINASE EPSILON SUBUNIT HOMOLOG 1-RELATED"/>
    <property type="match status" value="1"/>
</dbReference>
<dbReference type="EMBL" id="JAGPYM010000006">
    <property type="protein sequence ID" value="KAH6893037.1"/>
    <property type="molecule type" value="Genomic_DNA"/>
</dbReference>
<keyword evidence="4" id="KW-1185">Reference proteome</keyword>
<feature type="domain" description="Protein kinase" evidence="2">
    <location>
        <begin position="186"/>
        <end position="515"/>
    </location>
</feature>